<gene>
    <name evidence="1" type="ORF">GALMADRAFT_253053</name>
</gene>
<dbReference type="Proteomes" id="UP000027222">
    <property type="component" value="Unassembled WGS sequence"/>
</dbReference>
<dbReference type="EMBL" id="KL142389">
    <property type="protein sequence ID" value="KDR72228.1"/>
    <property type="molecule type" value="Genomic_DNA"/>
</dbReference>
<dbReference type="HOGENOM" id="CLU_1643813_0_0_1"/>
<dbReference type="AlphaFoldDB" id="A0A067SZM4"/>
<evidence type="ECO:0000313" key="1">
    <source>
        <dbReference type="EMBL" id="KDR72228.1"/>
    </source>
</evidence>
<evidence type="ECO:0000313" key="2">
    <source>
        <dbReference type="Proteomes" id="UP000027222"/>
    </source>
</evidence>
<sequence length="161" mass="17884">MTTMKPHQKASTKRPMLSTRNQVERLNDQILDLTKSDQLIPNLHPRAFPIPPPIPASMFTRTTPLTSVHLLARSNHRKHRSRNITPHSTSLEGVFCSDSLYAAFRASTTRQSLTFQGLYGCCACPPPGSPDLIVHIQHQESLQAIRHGVPPHTSPAVPETD</sequence>
<protein>
    <submittedName>
        <fullName evidence="1">Uncharacterized protein</fullName>
    </submittedName>
</protein>
<keyword evidence="2" id="KW-1185">Reference proteome</keyword>
<proteinExistence type="predicted"/>
<organism evidence="1 2">
    <name type="scientific">Galerina marginata (strain CBS 339.88)</name>
    <dbReference type="NCBI Taxonomy" id="685588"/>
    <lineage>
        <taxon>Eukaryota</taxon>
        <taxon>Fungi</taxon>
        <taxon>Dikarya</taxon>
        <taxon>Basidiomycota</taxon>
        <taxon>Agaricomycotina</taxon>
        <taxon>Agaricomycetes</taxon>
        <taxon>Agaricomycetidae</taxon>
        <taxon>Agaricales</taxon>
        <taxon>Agaricineae</taxon>
        <taxon>Strophariaceae</taxon>
        <taxon>Galerina</taxon>
    </lineage>
</organism>
<reference evidence="2" key="1">
    <citation type="journal article" date="2014" name="Proc. Natl. Acad. Sci. U.S.A.">
        <title>Extensive sampling of basidiomycete genomes demonstrates inadequacy of the white-rot/brown-rot paradigm for wood decay fungi.</title>
        <authorList>
            <person name="Riley R."/>
            <person name="Salamov A.A."/>
            <person name="Brown D.W."/>
            <person name="Nagy L.G."/>
            <person name="Floudas D."/>
            <person name="Held B.W."/>
            <person name="Levasseur A."/>
            <person name="Lombard V."/>
            <person name="Morin E."/>
            <person name="Otillar R."/>
            <person name="Lindquist E.A."/>
            <person name="Sun H."/>
            <person name="LaButti K.M."/>
            <person name="Schmutz J."/>
            <person name="Jabbour D."/>
            <person name="Luo H."/>
            <person name="Baker S.E."/>
            <person name="Pisabarro A.G."/>
            <person name="Walton J.D."/>
            <person name="Blanchette R.A."/>
            <person name="Henrissat B."/>
            <person name="Martin F."/>
            <person name="Cullen D."/>
            <person name="Hibbett D.S."/>
            <person name="Grigoriev I.V."/>
        </authorList>
    </citation>
    <scope>NUCLEOTIDE SEQUENCE [LARGE SCALE GENOMIC DNA]</scope>
    <source>
        <strain evidence="2">CBS 339.88</strain>
    </source>
</reference>
<accession>A0A067SZM4</accession>
<name>A0A067SZM4_GALM3</name>